<evidence type="ECO:0000313" key="2">
    <source>
        <dbReference type="EMBL" id="MBB4920285.1"/>
    </source>
</evidence>
<name>A0A7W7QV73_9ACTN</name>
<protein>
    <recommendedName>
        <fullName evidence="4">GerMN domain-containing protein</fullName>
    </recommendedName>
</protein>
<evidence type="ECO:0000256" key="1">
    <source>
        <dbReference type="SAM" id="SignalP"/>
    </source>
</evidence>
<dbReference type="Proteomes" id="UP000552644">
    <property type="component" value="Unassembled WGS sequence"/>
</dbReference>
<proteinExistence type="predicted"/>
<evidence type="ECO:0008006" key="4">
    <source>
        <dbReference type="Google" id="ProtNLM"/>
    </source>
</evidence>
<dbReference type="EMBL" id="JACHJP010000013">
    <property type="protein sequence ID" value="MBB4920285.1"/>
    <property type="molecule type" value="Genomic_DNA"/>
</dbReference>
<keyword evidence="3" id="KW-1185">Reference proteome</keyword>
<reference evidence="2 3" key="1">
    <citation type="submission" date="2020-08" db="EMBL/GenBank/DDBJ databases">
        <title>Genomic Encyclopedia of Type Strains, Phase III (KMG-III): the genomes of soil and plant-associated and newly described type strains.</title>
        <authorList>
            <person name="Whitman W."/>
        </authorList>
    </citation>
    <scope>NUCLEOTIDE SEQUENCE [LARGE SCALE GENOMIC DNA]</scope>
    <source>
        <strain evidence="2 3">CECT 8840</strain>
    </source>
</reference>
<evidence type="ECO:0000313" key="3">
    <source>
        <dbReference type="Proteomes" id="UP000552644"/>
    </source>
</evidence>
<keyword evidence="1" id="KW-0732">Signal</keyword>
<dbReference type="RefSeq" id="WP_184724207.1">
    <property type="nucleotide sequence ID" value="NZ_JACHJP010000013.1"/>
</dbReference>
<dbReference type="AlphaFoldDB" id="A0A7W7QV73"/>
<accession>A0A7W7QV73</accession>
<comment type="caution">
    <text evidence="2">The sequence shown here is derived from an EMBL/GenBank/DDBJ whole genome shotgun (WGS) entry which is preliminary data.</text>
</comment>
<organism evidence="2 3">
    <name type="scientific">Streptosporangium saharense</name>
    <dbReference type="NCBI Taxonomy" id="1706840"/>
    <lineage>
        <taxon>Bacteria</taxon>
        <taxon>Bacillati</taxon>
        <taxon>Actinomycetota</taxon>
        <taxon>Actinomycetes</taxon>
        <taxon>Streptosporangiales</taxon>
        <taxon>Streptosporangiaceae</taxon>
        <taxon>Streptosporangium</taxon>
    </lineage>
</organism>
<gene>
    <name evidence="2" type="ORF">FHS44_007434</name>
</gene>
<feature type="chain" id="PRO_5038336502" description="GerMN domain-containing protein" evidence="1">
    <location>
        <begin position="19"/>
        <end position="156"/>
    </location>
</feature>
<feature type="signal peptide" evidence="1">
    <location>
        <begin position="1"/>
        <end position="18"/>
    </location>
</feature>
<sequence>MRALAVCAALLALCTACGVGPSDVIRAGEPARGFLQGTPLYFVRHGRLVAVSRPEGPLAASEAVELLVAGPTTKERERSFDTRLPKDLAVQATGDGFALARSTPLPASRLTRLATGQLVCTIAAATATERGVDVDDVRVTVPDGNQSRCADFMALM</sequence>